<reference evidence="1" key="2">
    <citation type="journal article" date="2015" name="Fish Shellfish Immunol.">
        <title>Early steps in the European eel (Anguilla anguilla)-Vibrio vulnificus interaction in the gills: Role of the RtxA13 toxin.</title>
        <authorList>
            <person name="Callol A."/>
            <person name="Pajuelo D."/>
            <person name="Ebbesson L."/>
            <person name="Teles M."/>
            <person name="MacKenzie S."/>
            <person name="Amaro C."/>
        </authorList>
    </citation>
    <scope>NUCLEOTIDE SEQUENCE</scope>
</reference>
<dbReference type="AlphaFoldDB" id="A0A0E9XVL2"/>
<dbReference type="EMBL" id="GBXM01001858">
    <property type="protein sequence ID" value="JAI06720.1"/>
    <property type="molecule type" value="Transcribed_RNA"/>
</dbReference>
<evidence type="ECO:0000313" key="1">
    <source>
        <dbReference type="EMBL" id="JAI06720.1"/>
    </source>
</evidence>
<sequence length="31" mass="3376">MISESCRNAMGRSTVSILGASQLWCSTVCRQ</sequence>
<reference evidence="1" key="1">
    <citation type="submission" date="2014-11" db="EMBL/GenBank/DDBJ databases">
        <authorList>
            <person name="Amaro Gonzalez C."/>
        </authorList>
    </citation>
    <scope>NUCLEOTIDE SEQUENCE</scope>
</reference>
<proteinExistence type="predicted"/>
<name>A0A0E9XVL2_ANGAN</name>
<protein>
    <submittedName>
        <fullName evidence="1">Uncharacterized protein</fullName>
    </submittedName>
</protein>
<organism evidence="1">
    <name type="scientific">Anguilla anguilla</name>
    <name type="common">European freshwater eel</name>
    <name type="synonym">Muraena anguilla</name>
    <dbReference type="NCBI Taxonomy" id="7936"/>
    <lineage>
        <taxon>Eukaryota</taxon>
        <taxon>Metazoa</taxon>
        <taxon>Chordata</taxon>
        <taxon>Craniata</taxon>
        <taxon>Vertebrata</taxon>
        <taxon>Euteleostomi</taxon>
        <taxon>Actinopterygii</taxon>
        <taxon>Neopterygii</taxon>
        <taxon>Teleostei</taxon>
        <taxon>Anguilliformes</taxon>
        <taxon>Anguillidae</taxon>
        <taxon>Anguilla</taxon>
    </lineage>
</organism>
<accession>A0A0E9XVL2</accession>